<evidence type="ECO:0000256" key="8">
    <source>
        <dbReference type="ARBA" id="ARBA00031671"/>
    </source>
</evidence>
<evidence type="ECO:0000256" key="6">
    <source>
        <dbReference type="ARBA" id="ARBA00022827"/>
    </source>
</evidence>
<dbReference type="InterPro" id="IPR002081">
    <property type="entry name" value="Cryptochrome/DNA_photolyase_1"/>
</dbReference>
<dbReference type="PANTHER" id="PTHR11455:SF9">
    <property type="entry name" value="CRYPTOCHROME CIRCADIAN CLOCK 5 ISOFORM X1"/>
    <property type="match status" value="1"/>
</dbReference>
<feature type="binding site" evidence="12">
    <location>
        <begin position="342"/>
        <end position="344"/>
    </location>
    <ligand>
        <name>FAD</name>
        <dbReference type="ChEBI" id="CHEBI:57692"/>
    </ligand>
</feature>
<dbReference type="PRINTS" id="PR00147">
    <property type="entry name" value="DNAPHOTLYASE"/>
</dbReference>
<dbReference type="FunFam" id="1.10.579.10:FF:000003">
    <property type="entry name" value="Deoxyribodipyrimidine photo-lyase"/>
    <property type="match status" value="1"/>
</dbReference>
<dbReference type="EMBL" id="SHAG01000046">
    <property type="protein sequence ID" value="RZO75148.1"/>
    <property type="molecule type" value="Genomic_DNA"/>
</dbReference>
<dbReference type="GO" id="GO:0000719">
    <property type="term" value="P:photoreactive repair"/>
    <property type="evidence" value="ECO:0007669"/>
    <property type="project" value="UniProtKB-ARBA"/>
</dbReference>
<dbReference type="InterPro" id="IPR036155">
    <property type="entry name" value="Crypto/Photolyase_N_sf"/>
</dbReference>
<accession>A0A520RY63</accession>
<comment type="similarity">
    <text evidence="2">Belongs to the DNA photolyase class-1 family.</text>
</comment>
<feature type="domain" description="Photolyase/cryptochrome alpha/beta" evidence="15">
    <location>
        <begin position="1"/>
        <end position="102"/>
    </location>
</feature>
<sequence>HGSVLPIYILDNKNADAYVPGGASRWWLYRSLEALGESLEGRLRLYVGEPLEVLQELCARHPIKAVYWNRLYEPWAIARDTVIKTSLQEDEIDVSTSNGSLLWEPRDVRKEDGTPYKVFTPFYRKGCLKLAPPREPLRKPALERFIHDDSNRSLEIEDLGLLPAKSWPQKLESCWKAGETEAKKRFEAFLIEGLPQYKEGRNFPTKPAVSRLSPYMQIGALSPNQLWYGARKLGDDKNIDHFCSELGWREFAYNQLYHNPDLPVKNLQSKFDAFPWVLSRNYLAAWQKGQTGIPFVDAGMRELWQTGFMHNRVRMVTGSFLVKNLQVHWHHGERWFWDTLIDADLASNSASWQWLAGCGADAAPYFRIFNPVLQGKNFDPDGAYIREYVPELAELPNRYLFCPWEASNVILQSAGVTLGVSYPNPIIGLKDSRDRALEAFQSLKQPG</sequence>
<name>A0A520RY63_9GAMM</name>
<organism evidence="16 17">
    <name type="scientific">OM182 bacterium</name>
    <dbReference type="NCBI Taxonomy" id="2510334"/>
    <lineage>
        <taxon>Bacteria</taxon>
        <taxon>Pseudomonadati</taxon>
        <taxon>Pseudomonadota</taxon>
        <taxon>Gammaproteobacteria</taxon>
        <taxon>OMG group</taxon>
        <taxon>OM182 clade</taxon>
    </lineage>
</organism>
<keyword evidence="16" id="KW-0456">Lyase</keyword>
<dbReference type="GO" id="GO:0003904">
    <property type="term" value="F:deoxyribodipyrimidine photo-lyase activity"/>
    <property type="evidence" value="ECO:0007669"/>
    <property type="project" value="UniProtKB-EC"/>
</dbReference>
<evidence type="ECO:0000256" key="11">
    <source>
        <dbReference type="ARBA" id="ARBA00083107"/>
    </source>
</evidence>
<dbReference type="Proteomes" id="UP000316199">
    <property type="component" value="Unassembled WGS sequence"/>
</dbReference>
<protein>
    <recommendedName>
        <fullName evidence="4">Deoxyribodipyrimidine photo-lyase</fullName>
        <ecNumber evidence="3">4.1.99.3</ecNumber>
    </recommendedName>
    <alternativeName>
        <fullName evidence="8">DNA photolyase</fullName>
    </alternativeName>
    <alternativeName>
        <fullName evidence="11">Photoreactivating enzyme</fullName>
    </alternativeName>
</protein>
<evidence type="ECO:0000256" key="1">
    <source>
        <dbReference type="ARBA" id="ARBA00001932"/>
    </source>
</evidence>
<dbReference type="Pfam" id="PF00875">
    <property type="entry name" value="DNA_photolyase"/>
    <property type="match status" value="1"/>
</dbReference>
<dbReference type="SUPFAM" id="SSF52425">
    <property type="entry name" value="Cryptochrome/photolyase, N-terminal domain"/>
    <property type="match status" value="1"/>
</dbReference>
<comment type="function">
    <text evidence="10">Involved in repair of UV radiation-induced DNA damage. Catalyzes the light-dependent monomerization (300-600 nm) of cyclobutyl pyrimidine dimers (in cis-syn configuration), which are formed between adjacent bases on the same DNA strand upon exposure to ultraviolet radiation.</text>
</comment>
<dbReference type="InterPro" id="IPR005101">
    <property type="entry name" value="Cryptochr/Photolyase_FAD-bd"/>
</dbReference>
<evidence type="ECO:0000256" key="3">
    <source>
        <dbReference type="ARBA" id="ARBA00013149"/>
    </source>
</evidence>
<comment type="caution">
    <text evidence="16">The sequence shown here is derived from an EMBL/GenBank/DDBJ whole genome shotgun (WGS) entry which is preliminary data.</text>
</comment>
<dbReference type="EC" id="4.1.99.3" evidence="3"/>
<dbReference type="InterPro" id="IPR036134">
    <property type="entry name" value="Crypto/Photolyase_FAD-like_sf"/>
</dbReference>
<keyword evidence="7 14" id="KW-0157">Chromophore</keyword>
<keyword evidence="6 12" id="KW-0274">FAD</keyword>
<feature type="binding site" evidence="12">
    <location>
        <position position="242"/>
    </location>
    <ligand>
        <name>FAD</name>
        <dbReference type="ChEBI" id="CHEBI:57692"/>
    </ligand>
</feature>
<reference evidence="16 17" key="1">
    <citation type="submission" date="2019-02" db="EMBL/GenBank/DDBJ databases">
        <title>Prokaryotic population dynamics and viral predation in marine succession experiment using metagenomics: the confinement effect.</title>
        <authorList>
            <person name="Haro-Moreno J.M."/>
            <person name="Rodriguez-Valera F."/>
            <person name="Lopez-Perez M."/>
        </authorList>
    </citation>
    <scope>NUCLEOTIDE SEQUENCE [LARGE SCALE GENOMIC DNA]</scope>
    <source>
        <strain evidence="16">MED-G157</strain>
    </source>
</reference>
<dbReference type="InterPro" id="IPR006050">
    <property type="entry name" value="DNA_photolyase_N"/>
</dbReference>
<evidence type="ECO:0000256" key="5">
    <source>
        <dbReference type="ARBA" id="ARBA00022630"/>
    </source>
</evidence>
<dbReference type="Gene3D" id="1.25.40.80">
    <property type="match status" value="1"/>
</dbReference>
<dbReference type="InterPro" id="IPR014729">
    <property type="entry name" value="Rossmann-like_a/b/a_fold"/>
</dbReference>
<proteinExistence type="inferred from homology"/>
<comment type="cofactor">
    <cofactor evidence="1">
        <name>(6R)-5,10-methylene-5,6,7,8-tetrahydrofolate</name>
        <dbReference type="ChEBI" id="CHEBI:15636"/>
    </cofactor>
</comment>
<dbReference type="SUPFAM" id="SSF48173">
    <property type="entry name" value="Cryptochrome/photolyase FAD-binding domain"/>
    <property type="match status" value="1"/>
</dbReference>
<keyword evidence="5 12" id="KW-0285">Flavoprotein</keyword>
<evidence type="ECO:0000256" key="2">
    <source>
        <dbReference type="ARBA" id="ARBA00005862"/>
    </source>
</evidence>
<evidence type="ECO:0000256" key="14">
    <source>
        <dbReference type="RuleBase" id="RU004182"/>
    </source>
</evidence>
<comment type="cofactor">
    <cofactor evidence="12">
        <name>FAD</name>
        <dbReference type="ChEBI" id="CHEBI:57692"/>
    </cofactor>
    <text evidence="12">Binds 1 FAD per subunit.</text>
</comment>
<dbReference type="Gene3D" id="3.40.50.620">
    <property type="entry name" value="HUPs"/>
    <property type="match status" value="1"/>
</dbReference>
<dbReference type="PANTHER" id="PTHR11455">
    <property type="entry name" value="CRYPTOCHROME"/>
    <property type="match status" value="1"/>
</dbReference>
<dbReference type="GO" id="GO:0071949">
    <property type="term" value="F:FAD binding"/>
    <property type="evidence" value="ECO:0007669"/>
    <property type="project" value="TreeGrafter"/>
</dbReference>
<evidence type="ECO:0000256" key="4">
    <source>
        <dbReference type="ARBA" id="ARBA00014046"/>
    </source>
</evidence>
<feature type="site" description="Electron transfer via tryptophanyl radical" evidence="13">
    <location>
        <position position="352"/>
    </location>
</feature>
<dbReference type="GO" id="GO:0003677">
    <property type="term" value="F:DNA binding"/>
    <property type="evidence" value="ECO:0007669"/>
    <property type="project" value="TreeGrafter"/>
</dbReference>
<evidence type="ECO:0000313" key="16">
    <source>
        <dbReference type="EMBL" id="RZO75148.1"/>
    </source>
</evidence>
<dbReference type="GO" id="GO:0009416">
    <property type="term" value="P:response to light stimulus"/>
    <property type="evidence" value="ECO:0007669"/>
    <property type="project" value="TreeGrafter"/>
</dbReference>
<dbReference type="Pfam" id="PF03441">
    <property type="entry name" value="FAD_binding_7"/>
    <property type="match status" value="1"/>
</dbReference>
<evidence type="ECO:0000256" key="12">
    <source>
        <dbReference type="PIRSR" id="PIRSR602081-1"/>
    </source>
</evidence>
<feature type="site" description="Electron transfer via tryptophanyl radical" evidence="13">
    <location>
        <position position="329"/>
    </location>
</feature>
<gene>
    <name evidence="16" type="ORF">EVA68_07650</name>
</gene>
<evidence type="ECO:0000256" key="7">
    <source>
        <dbReference type="ARBA" id="ARBA00022991"/>
    </source>
</evidence>
<evidence type="ECO:0000259" key="15">
    <source>
        <dbReference type="PROSITE" id="PS51645"/>
    </source>
</evidence>
<evidence type="ECO:0000256" key="13">
    <source>
        <dbReference type="PIRSR" id="PIRSR602081-2"/>
    </source>
</evidence>
<comment type="catalytic activity">
    <reaction evidence="9">
        <text>cyclobutadipyrimidine (in DNA) = 2 pyrimidine residues (in DNA).</text>
        <dbReference type="EC" id="4.1.99.3"/>
    </reaction>
</comment>
<dbReference type="Gene3D" id="1.10.579.10">
    <property type="entry name" value="DNA Cyclobutane Dipyrimidine Photolyase, subunit A, domain 3"/>
    <property type="match status" value="1"/>
</dbReference>
<comment type="similarity">
    <text evidence="14">Belongs to the DNA photolyase family.</text>
</comment>
<evidence type="ECO:0000256" key="9">
    <source>
        <dbReference type="ARBA" id="ARBA00033999"/>
    </source>
</evidence>
<dbReference type="AlphaFoldDB" id="A0A520RY63"/>
<feature type="non-terminal residue" evidence="16">
    <location>
        <position position="1"/>
    </location>
</feature>
<evidence type="ECO:0000313" key="17">
    <source>
        <dbReference type="Proteomes" id="UP000316199"/>
    </source>
</evidence>
<feature type="site" description="Electron transfer via tryptophanyl radical" evidence="13">
    <location>
        <position position="276"/>
    </location>
</feature>
<evidence type="ECO:0000256" key="10">
    <source>
        <dbReference type="ARBA" id="ARBA00059220"/>
    </source>
</evidence>
<dbReference type="PROSITE" id="PS51645">
    <property type="entry name" value="PHR_CRY_ALPHA_BETA"/>
    <property type="match status" value="1"/>
</dbReference>
<feature type="binding site" evidence="12">
    <location>
        <position position="197"/>
    </location>
    <ligand>
        <name>FAD</name>
        <dbReference type="ChEBI" id="CHEBI:57692"/>
    </ligand>
</feature>